<comment type="caution">
    <text evidence="1">The sequence shown here is derived from an EMBL/GenBank/DDBJ whole genome shotgun (WGS) entry which is preliminary data.</text>
</comment>
<keyword evidence="2" id="KW-1185">Reference proteome</keyword>
<dbReference type="RefSeq" id="WP_382227613.1">
    <property type="nucleotide sequence ID" value="NZ_JBHTCA010000029.1"/>
</dbReference>
<name>A0ABW2QPP0_9BURK</name>
<accession>A0ABW2QPP0</accession>
<organism evidence="1 2">
    <name type="scientific">Hydrogenophaga atypica</name>
    <dbReference type="NCBI Taxonomy" id="249409"/>
    <lineage>
        <taxon>Bacteria</taxon>
        <taxon>Pseudomonadati</taxon>
        <taxon>Pseudomonadota</taxon>
        <taxon>Betaproteobacteria</taxon>
        <taxon>Burkholderiales</taxon>
        <taxon>Comamonadaceae</taxon>
        <taxon>Hydrogenophaga</taxon>
    </lineage>
</organism>
<evidence type="ECO:0000313" key="1">
    <source>
        <dbReference type="EMBL" id="MFC7411335.1"/>
    </source>
</evidence>
<dbReference type="EMBL" id="JBHTCA010000029">
    <property type="protein sequence ID" value="MFC7411335.1"/>
    <property type="molecule type" value="Genomic_DNA"/>
</dbReference>
<gene>
    <name evidence="1" type="ORF">ACFQPB_20940</name>
</gene>
<sequence length="73" mass="7370">MVAGNEGKFGPLQVGGDLVGMTARVVEAQACVAIAAGDDLQPLFGIQGHVHGGFLEGSGGTRPQRSEPRGVVV</sequence>
<evidence type="ECO:0000313" key="2">
    <source>
        <dbReference type="Proteomes" id="UP001596501"/>
    </source>
</evidence>
<reference evidence="2" key="1">
    <citation type="journal article" date="2019" name="Int. J. Syst. Evol. Microbiol.">
        <title>The Global Catalogue of Microorganisms (GCM) 10K type strain sequencing project: providing services to taxonomists for standard genome sequencing and annotation.</title>
        <authorList>
            <consortium name="The Broad Institute Genomics Platform"/>
            <consortium name="The Broad Institute Genome Sequencing Center for Infectious Disease"/>
            <person name="Wu L."/>
            <person name="Ma J."/>
        </authorList>
    </citation>
    <scope>NUCLEOTIDE SEQUENCE [LARGE SCALE GENOMIC DNA]</scope>
    <source>
        <strain evidence="2">CGMCC 1.12371</strain>
    </source>
</reference>
<dbReference type="Proteomes" id="UP001596501">
    <property type="component" value="Unassembled WGS sequence"/>
</dbReference>
<proteinExistence type="predicted"/>
<protein>
    <submittedName>
        <fullName evidence="1">Uncharacterized protein</fullName>
    </submittedName>
</protein>